<keyword evidence="2" id="KW-1133">Transmembrane helix</keyword>
<organism evidence="3 4">
    <name type="scientific">Amphilophus citrinellus</name>
    <name type="common">Midas cichlid</name>
    <name type="synonym">Cichlasoma citrinellum</name>
    <dbReference type="NCBI Taxonomy" id="61819"/>
    <lineage>
        <taxon>Eukaryota</taxon>
        <taxon>Metazoa</taxon>
        <taxon>Chordata</taxon>
        <taxon>Craniata</taxon>
        <taxon>Vertebrata</taxon>
        <taxon>Euteleostomi</taxon>
        <taxon>Actinopterygii</taxon>
        <taxon>Neopterygii</taxon>
        <taxon>Teleostei</taxon>
        <taxon>Neoteleostei</taxon>
        <taxon>Acanthomorphata</taxon>
        <taxon>Ovalentaria</taxon>
        <taxon>Cichlomorphae</taxon>
        <taxon>Cichliformes</taxon>
        <taxon>Cichlidae</taxon>
        <taxon>New World cichlids</taxon>
        <taxon>Cichlasomatinae</taxon>
        <taxon>Heroini</taxon>
        <taxon>Amphilophus</taxon>
    </lineage>
</organism>
<accession>A0A3Q0RUC6</accession>
<dbReference type="GO" id="GO:0006606">
    <property type="term" value="P:protein import into nucleus"/>
    <property type="evidence" value="ECO:0007669"/>
    <property type="project" value="TreeGrafter"/>
</dbReference>
<proteinExistence type="predicted"/>
<reference evidence="3" key="2">
    <citation type="submission" date="2025-09" db="UniProtKB">
        <authorList>
            <consortium name="Ensembl"/>
        </authorList>
    </citation>
    <scope>IDENTIFICATION</scope>
</reference>
<feature type="compositionally biased region" description="Polar residues" evidence="1">
    <location>
        <begin position="131"/>
        <end position="142"/>
    </location>
</feature>
<evidence type="ECO:0000256" key="1">
    <source>
        <dbReference type="SAM" id="MobiDB-lite"/>
    </source>
</evidence>
<dbReference type="InterPro" id="IPR052304">
    <property type="entry name" value="PTTG1IP"/>
</dbReference>
<keyword evidence="2" id="KW-0812">Transmembrane</keyword>
<dbReference type="PANTHER" id="PTHR15191">
    <property type="entry name" value="PROTEIN CBG20567"/>
    <property type="match status" value="1"/>
</dbReference>
<keyword evidence="2" id="KW-0472">Membrane</keyword>
<evidence type="ECO:0008006" key="5">
    <source>
        <dbReference type="Google" id="ProtNLM"/>
    </source>
</evidence>
<feature type="compositionally biased region" description="Basic and acidic residues" evidence="1">
    <location>
        <begin position="120"/>
        <end position="130"/>
    </location>
</feature>
<dbReference type="Proteomes" id="UP000261340">
    <property type="component" value="Unplaced"/>
</dbReference>
<name>A0A3Q0RUC6_AMPCI</name>
<evidence type="ECO:0000256" key="2">
    <source>
        <dbReference type="SAM" id="Phobius"/>
    </source>
</evidence>
<keyword evidence="4" id="KW-1185">Reference proteome</keyword>
<evidence type="ECO:0000313" key="3">
    <source>
        <dbReference type="Ensembl" id="ENSACIP00000013278.1"/>
    </source>
</evidence>
<dbReference type="STRING" id="61819.ENSACIP00000013278"/>
<evidence type="ECO:0000313" key="4">
    <source>
        <dbReference type="Proteomes" id="UP000261340"/>
    </source>
</evidence>
<feature type="transmembrane region" description="Helical" evidence="2">
    <location>
        <begin position="84"/>
        <end position="110"/>
    </location>
</feature>
<dbReference type="GO" id="GO:0005737">
    <property type="term" value="C:cytoplasm"/>
    <property type="evidence" value="ECO:0007669"/>
    <property type="project" value="TreeGrafter"/>
</dbReference>
<dbReference type="AlphaFoldDB" id="A0A3Q0RUC6"/>
<sequence>TKFCVWCDEVCSFNGFISSVEQHMQMYKACNHNLHVCVVCLLQCLWCFATNNCTEYPVSWLLPPATLCPLSQARWGVCWMNFEALIIAMAVLGGAILIGIVVCCCCCCCCRKSRPSREEERSAKRREEIKQSQLEQVGNVSSRSERCLLQ</sequence>
<feature type="region of interest" description="Disordered" evidence="1">
    <location>
        <begin position="120"/>
        <end position="150"/>
    </location>
</feature>
<protein>
    <recommendedName>
        <fullName evidence="5">PTTG1 interacting protein</fullName>
    </recommendedName>
</protein>
<dbReference type="GO" id="GO:0005634">
    <property type="term" value="C:nucleus"/>
    <property type="evidence" value="ECO:0007669"/>
    <property type="project" value="TreeGrafter"/>
</dbReference>
<dbReference type="Ensembl" id="ENSACIT00000013644.1">
    <property type="protein sequence ID" value="ENSACIP00000013278.1"/>
    <property type="gene ID" value="ENSACIG00000010189.1"/>
</dbReference>
<dbReference type="GeneTree" id="ENSGT00940000164984"/>
<reference evidence="3" key="1">
    <citation type="submission" date="2025-08" db="UniProtKB">
        <authorList>
            <consortium name="Ensembl"/>
        </authorList>
    </citation>
    <scope>IDENTIFICATION</scope>
</reference>
<dbReference type="PANTHER" id="PTHR15191:SF8">
    <property type="entry name" value="PITUITARY TUMOR-TRANSFORMING GENE 1 PROTEIN-INTERACTING PROTEIN-LIKE"/>
    <property type="match status" value="1"/>
</dbReference>